<dbReference type="AlphaFoldDB" id="A0A1D8GQ71"/>
<evidence type="ECO:0000259" key="10">
    <source>
        <dbReference type="PROSITE" id="PS50893"/>
    </source>
</evidence>
<dbReference type="PROSITE" id="PS50893">
    <property type="entry name" value="ABC_TRANSPORTER_2"/>
    <property type="match status" value="1"/>
</dbReference>
<feature type="transmembrane region" description="Helical" evidence="9">
    <location>
        <begin position="177"/>
        <end position="198"/>
    </location>
</feature>
<proteinExistence type="predicted"/>
<organism evidence="12 13">
    <name type="scientific">Geosporobacter ferrireducens</name>
    <dbReference type="NCBI Taxonomy" id="1424294"/>
    <lineage>
        <taxon>Bacteria</taxon>
        <taxon>Bacillati</taxon>
        <taxon>Bacillota</taxon>
        <taxon>Clostridia</taxon>
        <taxon>Peptostreptococcales</taxon>
        <taxon>Thermotaleaceae</taxon>
        <taxon>Geosporobacter</taxon>
    </lineage>
</organism>
<keyword evidence="5" id="KW-0547">Nucleotide-binding</keyword>
<keyword evidence="13" id="KW-1185">Reference proteome</keyword>
<dbReference type="Pfam" id="PF00664">
    <property type="entry name" value="ABC_membrane"/>
    <property type="match status" value="1"/>
</dbReference>
<dbReference type="Gene3D" id="1.20.1560.10">
    <property type="entry name" value="ABC transporter type 1, transmembrane domain"/>
    <property type="match status" value="1"/>
</dbReference>
<feature type="transmembrane region" description="Helical" evidence="9">
    <location>
        <begin position="291"/>
        <end position="310"/>
    </location>
</feature>
<dbReference type="GO" id="GO:0016887">
    <property type="term" value="F:ATP hydrolysis activity"/>
    <property type="evidence" value="ECO:0007669"/>
    <property type="project" value="InterPro"/>
</dbReference>
<keyword evidence="8 9" id="KW-0472">Membrane</keyword>
<evidence type="ECO:0000256" key="4">
    <source>
        <dbReference type="ARBA" id="ARBA00022692"/>
    </source>
</evidence>
<feature type="transmembrane region" description="Helical" evidence="9">
    <location>
        <begin position="150"/>
        <end position="171"/>
    </location>
</feature>
<evidence type="ECO:0000313" key="12">
    <source>
        <dbReference type="EMBL" id="AOT73008.1"/>
    </source>
</evidence>
<evidence type="ECO:0000313" key="13">
    <source>
        <dbReference type="Proteomes" id="UP000095743"/>
    </source>
</evidence>
<dbReference type="PROSITE" id="PS00211">
    <property type="entry name" value="ABC_TRANSPORTER_1"/>
    <property type="match status" value="1"/>
</dbReference>
<dbReference type="PANTHER" id="PTHR43394">
    <property type="entry name" value="ATP-DEPENDENT PERMEASE MDL1, MITOCHONDRIAL"/>
    <property type="match status" value="1"/>
</dbReference>
<dbReference type="InterPro" id="IPR039421">
    <property type="entry name" value="Type_1_exporter"/>
</dbReference>
<evidence type="ECO:0000256" key="7">
    <source>
        <dbReference type="ARBA" id="ARBA00022989"/>
    </source>
</evidence>
<name>A0A1D8GQ71_9FIRM</name>
<dbReference type="GO" id="GO:0015421">
    <property type="term" value="F:ABC-type oligopeptide transporter activity"/>
    <property type="evidence" value="ECO:0007669"/>
    <property type="project" value="TreeGrafter"/>
</dbReference>
<gene>
    <name evidence="12" type="ORF">Gferi_05520</name>
</gene>
<dbReference type="SMART" id="SM00382">
    <property type="entry name" value="AAA"/>
    <property type="match status" value="1"/>
</dbReference>
<dbReference type="InterPro" id="IPR027417">
    <property type="entry name" value="P-loop_NTPase"/>
</dbReference>
<feature type="transmembrane region" description="Helical" evidence="9">
    <location>
        <begin position="20"/>
        <end position="40"/>
    </location>
</feature>
<feature type="domain" description="ABC transmembrane type-1" evidence="11">
    <location>
        <begin position="20"/>
        <end position="322"/>
    </location>
</feature>
<feature type="transmembrane region" description="Helical" evidence="9">
    <location>
        <begin position="260"/>
        <end position="285"/>
    </location>
</feature>
<dbReference type="InterPro" id="IPR017871">
    <property type="entry name" value="ABC_transporter-like_CS"/>
</dbReference>
<dbReference type="InterPro" id="IPR036640">
    <property type="entry name" value="ABC1_TM_sf"/>
</dbReference>
<feature type="transmembrane region" description="Helical" evidence="9">
    <location>
        <begin position="76"/>
        <end position="96"/>
    </location>
</feature>
<evidence type="ECO:0000259" key="11">
    <source>
        <dbReference type="PROSITE" id="PS50929"/>
    </source>
</evidence>
<keyword evidence="3" id="KW-1003">Cell membrane</keyword>
<dbReference type="RefSeq" id="WP_069981316.1">
    <property type="nucleotide sequence ID" value="NZ_CP017269.1"/>
</dbReference>
<evidence type="ECO:0000256" key="9">
    <source>
        <dbReference type="SAM" id="Phobius"/>
    </source>
</evidence>
<keyword evidence="4 9" id="KW-0812">Transmembrane</keyword>
<sequence>MRQKLKQLWRYMEGSKGLYIGAILSIGISTIFTLINPLVIRITIDSIIGEEAIQAPLWVQTFVERLGGKSLLMHNLWVAALALVLLNSVNGLFLYAKGKWSAKASEEIARNLRERLFNHLQHLPYDYHVKAETGDLIQRCTSDVETIRRFLAVQLVEVGRTLFMLDFALFIMLSLDVALTLVSMIVVPIIFVSALIFFMKVQKAFQLSDEAEGRLSTVLQENLTGIRVVRAFGRQAFEAEKFEKSNTEYRDLTYNLIRLLAWYWSLSDLLTMLQIGAVVVTGAYWASIGRITLGTLVVFTTYETMLLWPIRQMGRILTDMGKTMVSVGRIEEIFQQPLEDMQTDGKKPKIEGNIRFENVSFSYGGERPVLKNISFQVEKGKTAAILGATGSGKSSLVHLLLRLYDYQEGSITIDGVELREIDKKWLRRNIGIVLQEPFLFSKTIKENIGLAKPESAEQEIFLAARAAAIHEGILEFEKGYETAVGERGVTLSGGQKQRVAIARSLVQDSPVLIFDDSLSAVDTETEEEIRKALRERNKSRTTFIISHRITTVSEADMILVLNHGEIIQKGTHDTLVSQPGLYQRIWAIQNLLEEELLQEKPKGTPSEQDIVISS</sequence>
<dbReference type="Gene3D" id="3.40.50.300">
    <property type="entry name" value="P-loop containing nucleotide triphosphate hydrolases"/>
    <property type="match status" value="1"/>
</dbReference>
<dbReference type="InterPro" id="IPR011527">
    <property type="entry name" value="ABC1_TM_dom"/>
</dbReference>
<dbReference type="SUPFAM" id="SSF90123">
    <property type="entry name" value="ABC transporter transmembrane region"/>
    <property type="match status" value="1"/>
</dbReference>
<keyword evidence="2" id="KW-0813">Transport</keyword>
<feature type="domain" description="ABC transporter" evidence="10">
    <location>
        <begin position="354"/>
        <end position="588"/>
    </location>
</feature>
<evidence type="ECO:0000256" key="3">
    <source>
        <dbReference type="ARBA" id="ARBA00022475"/>
    </source>
</evidence>
<evidence type="ECO:0000256" key="2">
    <source>
        <dbReference type="ARBA" id="ARBA00022448"/>
    </source>
</evidence>
<dbReference type="GO" id="GO:0005524">
    <property type="term" value="F:ATP binding"/>
    <property type="evidence" value="ECO:0007669"/>
    <property type="project" value="UniProtKB-KW"/>
</dbReference>
<dbReference type="OrthoDB" id="9762778at2"/>
<dbReference type="Pfam" id="PF00005">
    <property type="entry name" value="ABC_tran"/>
    <property type="match status" value="1"/>
</dbReference>
<dbReference type="KEGG" id="gfe:Gferi_05520"/>
<dbReference type="InterPro" id="IPR003593">
    <property type="entry name" value="AAA+_ATPase"/>
</dbReference>
<dbReference type="CDD" id="cd18542">
    <property type="entry name" value="ABC_6TM_YknU_like"/>
    <property type="match status" value="1"/>
</dbReference>
<evidence type="ECO:0000256" key="6">
    <source>
        <dbReference type="ARBA" id="ARBA00022840"/>
    </source>
</evidence>
<evidence type="ECO:0000256" key="8">
    <source>
        <dbReference type="ARBA" id="ARBA00023136"/>
    </source>
</evidence>
<protein>
    <submittedName>
        <fullName evidence="12">ABC transporter</fullName>
    </submittedName>
</protein>
<keyword evidence="7 9" id="KW-1133">Transmembrane helix</keyword>
<dbReference type="SUPFAM" id="SSF52540">
    <property type="entry name" value="P-loop containing nucleoside triphosphate hydrolases"/>
    <property type="match status" value="1"/>
</dbReference>
<reference evidence="12 13" key="1">
    <citation type="submission" date="2016-09" db="EMBL/GenBank/DDBJ databases">
        <title>Genomic analysis reveals versatility of anaerobic energy metabolism of Geosporobacter ferrireducens IRF9 of phylum Firmicutes.</title>
        <authorList>
            <person name="Kim S.-J."/>
        </authorList>
    </citation>
    <scope>NUCLEOTIDE SEQUENCE [LARGE SCALE GENOMIC DNA]</scope>
    <source>
        <strain evidence="12 13">IRF9</strain>
    </source>
</reference>
<accession>A0A1D8GQ71</accession>
<dbReference type="PANTHER" id="PTHR43394:SF1">
    <property type="entry name" value="ATP-BINDING CASSETTE SUB-FAMILY B MEMBER 10, MITOCHONDRIAL"/>
    <property type="match status" value="1"/>
</dbReference>
<evidence type="ECO:0000256" key="1">
    <source>
        <dbReference type="ARBA" id="ARBA00004651"/>
    </source>
</evidence>
<keyword evidence="6" id="KW-0067">ATP-binding</keyword>
<dbReference type="EMBL" id="CP017269">
    <property type="protein sequence ID" value="AOT73008.1"/>
    <property type="molecule type" value="Genomic_DNA"/>
</dbReference>
<dbReference type="Proteomes" id="UP000095743">
    <property type="component" value="Chromosome"/>
</dbReference>
<dbReference type="GO" id="GO:0005886">
    <property type="term" value="C:plasma membrane"/>
    <property type="evidence" value="ECO:0007669"/>
    <property type="project" value="UniProtKB-SubCell"/>
</dbReference>
<dbReference type="FunFam" id="3.40.50.300:FF:000221">
    <property type="entry name" value="Multidrug ABC transporter ATP-binding protein"/>
    <property type="match status" value="1"/>
</dbReference>
<dbReference type="PROSITE" id="PS50929">
    <property type="entry name" value="ABC_TM1F"/>
    <property type="match status" value="1"/>
</dbReference>
<dbReference type="STRING" id="1424294.Gferi_05520"/>
<comment type="subcellular location">
    <subcellularLocation>
        <location evidence="1">Cell membrane</location>
        <topology evidence="1">Multi-pass membrane protein</topology>
    </subcellularLocation>
</comment>
<dbReference type="InterPro" id="IPR003439">
    <property type="entry name" value="ABC_transporter-like_ATP-bd"/>
</dbReference>
<evidence type="ECO:0000256" key="5">
    <source>
        <dbReference type="ARBA" id="ARBA00022741"/>
    </source>
</evidence>